<reference evidence="7 8" key="1">
    <citation type="journal article" date="2023" name="Cell">
        <title>Genetic manipulation of Patescibacteria provides mechanistic insights into microbial dark matter and the epibiotic lifestyle.</title>
        <authorList>
            <person name="Wang Y."/>
            <person name="Gallagher L.A."/>
            <person name="Andrade P.A."/>
            <person name="Liu A."/>
            <person name="Humphreys I.R."/>
            <person name="Turkarslan S."/>
            <person name="Cutler K.J."/>
            <person name="Arrieta-Ortiz M.L."/>
            <person name="Li Y."/>
            <person name="Radey M.C."/>
            <person name="McLean J.S."/>
            <person name="Cong Q."/>
            <person name="Baker D."/>
            <person name="Baliga N.S."/>
            <person name="Peterson S.B."/>
            <person name="Mougous J.D."/>
        </authorList>
    </citation>
    <scope>NUCLEOTIDE SEQUENCE [LARGE SCALE GENOMIC DNA]</scope>
    <source>
        <strain evidence="7 8">ML1</strain>
    </source>
</reference>
<comment type="function">
    <text evidence="5">Could be a nuclease involved in processing of the 5'-end of pre-16S rRNA.</text>
</comment>
<organism evidence="7 8">
    <name type="scientific">Candidatus Southlakia epibionticum</name>
    <dbReference type="NCBI Taxonomy" id="3043284"/>
    <lineage>
        <taxon>Bacteria</taxon>
        <taxon>Candidatus Saccharimonadota</taxon>
        <taxon>Candidatus Saccharimonadia</taxon>
        <taxon>Candidatus Saccharimonadales</taxon>
        <taxon>Candidatus Saccharimonadaceae</taxon>
        <taxon>Candidatus Southlakia</taxon>
    </lineage>
</organism>
<dbReference type="CDD" id="cd16964">
    <property type="entry name" value="YqgF"/>
    <property type="match status" value="1"/>
</dbReference>
<evidence type="ECO:0000259" key="6">
    <source>
        <dbReference type="SMART" id="SM00732"/>
    </source>
</evidence>
<dbReference type="InterPro" id="IPR005227">
    <property type="entry name" value="YqgF"/>
</dbReference>
<evidence type="ECO:0000256" key="1">
    <source>
        <dbReference type="ARBA" id="ARBA00022490"/>
    </source>
</evidence>
<keyword evidence="8" id="KW-1185">Reference proteome</keyword>
<dbReference type="PANTHER" id="PTHR33317:SF4">
    <property type="entry name" value="POLYNUCLEOTIDYL TRANSFERASE, RIBONUCLEASE H-LIKE SUPERFAMILY PROTEIN"/>
    <property type="match status" value="1"/>
</dbReference>
<keyword evidence="1 5" id="KW-0963">Cytoplasm</keyword>
<dbReference type="PANTHER" id="PTHR33317">
    <property type="entry name" value="POLYNUCLEOTIDYL TRANSFERASE, RIBONUCLEASE H-LIKE SUPERFAMILY PROTEIN"/>
    <property type="match status" value="1"/>
</dbReference>
<evidence type="ECO:0000313" key="7">
    <source>
        <dbReference type="EMBL" id="WIO46263.1"/>
    </source>
</evidence>
<keyword evidence="2 5" id="KW-0690">Ribosome biogenesis</keyword>
<dbReference type="SMART" id="SM00732">
    <property type="entry name" value="YqgFc"/>
    <property type="match status" value="1"/>
</dbReference>
<dbReference type="Pfam" id="PF03652">
    <property type="entry name" value="RuvX"/>
    <property type="match status" value="1"/>
</dbReference>
<sequence>MSKSYVALDVGEKRIGVALARDDVKIAMAYDTLNVDGGEVQAIAEIIVREKADVLVVGYPRNQAGEPTKQTEFVERFVEQLRDIAPKIVFQDESLTSVKAEEILNARNQPYAKGEVDALAASLILQDYLETH</sequence>
<keyword evidence="4 5" id="KW-0378">Hydrolase</keyword>
<evidence type="ECO:0000256" key="5">
    <source>
        <dbReference type="HAMAP-Rule" id="MF_00651"/>
    </source>
</evidence>
<dbReference type="SUPFAM" id="SSF53098">
    <property type="entry name" value="Ribonuclease H-like"/>
    <property type="match status" value="1"/>
</dbReference>
<feature type="domain" description="YqgF/RNase H-like" evidence="6">
    <location>
        <begin position="3"/>
        <end position="100"/>
    </location>
</feature>
<dbReference type="Gene3D" id="3.30.420.140">
    <property type="entry name" value="YqgF/RNase H-like domain"/>
    <property type="match status" value="1"/>
</dbReference>
<comment type="subcellular location">
    <subcellularLocation>
        <location evidence="5">Cytoplasm</location>
    </subcellularLocation>
</comment>
<protein>
    <recommendedName>
        <fullName evidence="5">Putative pre-16S rRNA nuclease</fullName>
        <ecNumber evidence="5">3.1.-.-</ecNumber>
    </recommendedName>
</protein>
<evidence type="ECO:0000313" key="8">
    <source>
        <dbReference type="Proteomes" id="UP001177295"/>
    </source>
</evidence>
<evidence type="ECO:0000256" key="3">
    <source>
        <dbReference type="ARBA" id="ARBA00022722"/>
    </source>
</evidence>
<dbReference type="NCBIfam" id="TIGR00250">
    <property type="entry name" value="RNAse_H_YqgF"/>
    <property type="match status" value="1"/>
</dbReference>
<accession>A0ABY8X0K0</accession>
<name>A0ABY8X0K0_9BACT</name>
<dbReference type="InterPro" id="IPR006641">
    <property type="entry name" value="YqgF/RNaseH-like_dom"/>
</dbReference>
<dbReference type="RefSeq" id="WP_376753797.1">
    <property type="nucleotide sequence ID" value="NZ_CP124550.1"/>
</dbReference>
<dbReference type="EMBL" id="CP124550">
    <property type="protein sequence ID" value="WIO46263.1"/>
    <property type="molecule type" value="Genomic_DNA"/>
</dbReference>
<dbReference type="InterPro" id="IPR012337">
    <property type="entry name" value="RNaseH-like_sf"/>
</dbReference>
<keyword evidence="3 5" id="KW-0540">Nuclease</keyword>
<proteinExistence type="inferred from homology"/>
<dbReference type="InterPro" id="IPR037027">
    <property type="entry name" value="YqgF/RNaseH-like_dom_sf"/>
</dbReference>
<dbReference type="EC" id="3.1.-.-" evidence="5"/>
<evidence type="ECO:0000256" key="4">
    <source>
        <dbReference type="ARBA" id="ARBA00022801"/>
    </source>
</evidence>
<dbReference type="HAMAP" id="MF_00651">
    <property type="entry name" value="Nuclease_YqgF"/>
    <property type="match status" value="1"/>
</dbReference>
<comment type="similarity">
    <text evidence="5">Belongs to the YqgF HJR family.</text>
</comment>
<gene>
    <name evidence="7" type="primary">ruvX</name>
    <name evidence="7" type="ORF">SEML1_0654</name>
</gene>
<evidence type="ECO:0000256" key="2">
    <source>
        <dbReference type="ARBA" id="ARBA00022517"/>
    </source>
</evidence>
<dbReference type="Proteomes" id="UP001177295">
    <property type="component" value="Chromosome"/>
</dbReference>